<organism evidence="4 5">
    <name type="scientific">Clonostachys chloroleuca</name>
    <dbReference type="NCBI Taxonomy" id="1926264"/>
    <lineage>
        <taxon>Eukaryota</taxon>
        <taxon>Fungi</taxon>
        <taxon>Dikarya</taxon>
        <taxon>Ascomycota</taxon>
        <taxon>Pezizomycotina</taxon>
        <taxon>Sordariomycetes</taxon>
        <taxon>Hypocreomycetidae</taxon>
        <taxon>Hypocreales</taxon>
        <taxon>Bionectriaceae</taxon>
        <taxon>Clonostachys</taxon>
    </lineage>
</organism>
<keyword evidence="2" id="KW-0732">Signal</keyword>
<dbReference type="EMBL" id="CABFNP030000663">
    <property type="protein sequence ID" value="CAI6076685.1"/>
    <property type="molecule type" value="Genomic_DNA"/>
</dbReference>
<evidence type="ECO:0000256" key="1">
    <source>
        <dbReference type="SAM" id="MobiDB-lite"/>
    </source>
</evidence>
<feature type="chain" id="PRO_5041279500" description="DUF1996 domain-containing protein" evidence="2">
    <location>
        <begin position="22"/>
        <end position="308"/>
    </location>
</feature>
<dbReference type="InterPro" id="IPR018535">
    <property type="entry name" value="DUF1996"/>
</dbReference>
<dbReference type="PANTHER" id="PTHR43662:SF12">
    <property type="entry name" value="DUF1996 DOMAIN-CONTAINING PROTEIN-RELATED"/>
    <property type="match status" value="1"/>
</dbReference>
<accession>A0AA35LUG5</accession>
<proteinExistence type="predicted"/>
<dbReference type="AlphaFoldDB" id="A0AA35LUG5"/>
<dbReference type="Pfam" id="PF09362">
    <property type="entry name" value="DUF1996"/>
    <property type="match status" value="1"/>
</dbReference>
<protein>
    <recommendedName>
        <fullName evidence="3">DUF1996 domain-containing protein</fullName>
    </recommendedName>
</protein>
<dbReference type="PANTHER" id="PTHR43662">
    <property type="match status" value="1"/>
</dbReference>
<feature type="region of interest" description="Disordered" evidence="1">
    <location>
        <begin position="267"/>
        <end position="287"/>
    </location>
</feature>
<reference evidence="4" key="1">
    <citation type="submission" date="2023-01" db="EMBL/GenBank/DDBJ databases">
        <authorList>
            <person name="Piombo E."/>
        </authorList>
    </citation>
    <scope>NUCLEOTIDE SEQUENCE</scope>
</reference>
<feature type="domain" description="DUF1996" evidence="3">
    <location>
        <begin position="30"/>
        <end position="237"/>
    </location>
</feature>
<comment type="caution">
    <text evidence="4">The sequence shown here is derived from an EMBL/GenBank/DDBJ whole genome shotgun (WGS) entry which is preliminary data.</text>
</comment>
<evidence type="ECO:0000259" key="3">
    <source>
        <dbReference type="Pfam" id="PF09362"/>
    </source>
</evidence>
<feature type="signal peptide" evidence="2">
    <location>
        <begin position="1"/>
        <end position="21"/>
    </location>
</feature>
<gene>
    <name evidence="4" type="ORF">CCHLO57077_00017729</name>
</gene>
<dbReference type="Proteomes" id="UP001160390">
    <property type="component" value="Unassembled WGS sequence"/>
</dbReference>
<keyword evidence="5" id="KW-1185">Reference proteome</keyword>
<name>A0AA35LUG5_9HYPO</name>
<evidence type="ECO:0000313" key="4">
    <source>
        <dbReference type="EMBL" id="CAI6076685.1"/>
    </source>
</evidence>
<evidence type="ECO:0000313" key="5">
    <source>
        <dbReference type="Proteomes" id="UP001160390"/>
    </source>
</evidence>
<sequence>MRFAVLLAVAGVASTYTVTTASRFMEKNFDPIVIPGKYESHLHTFFGSDAVTPTTNTSKELQAGCSTAQNPNDYSSYSLGVPSLVVKKDNGSVERVPVSRFSAYYVGIENAEIAIPQDFKNVHAGHSWFCEGSDSGKKDPSAFPTMTCKTHLQTILLFHDCVNPETLESDYSGTQHWSSWGVPPNRCPPDWKRIPQLRFSIRYDLRKVLPDGWSAAPPLELACGNSYCFHGDFINGWLPEAAENMLLANSKREFAGVSGPNGNFNDGSVCGSENAHDQNPAEGTSDYLEASKIVADAKADKVEDAFQS</sequence>
<evidence type="ECO:0000256" key="2">
    <source>
        <dbReference type="SAM" id="SignalP"/>
    </source>
</evidence>